<organism evidence="2 3">
    <name type="scientific">Plasmodium fragile</name>
    <dbReference type="NCBI Taxonomy" id="5857"/>
    <lineage>
        <taxon>Eukaryota</taxon>
        <taxon>Sar</taxon>
        <taxon>Alveolata</taxon>
        <taxon>Apicomplexa</taxon>
        <taxon>Aconoidasida</taxon>
        <taxon>Haemosporida</taxon>
        <taxon>Plasmodiidae</taxon>
        <taxon>Plasmodium</taxon>
        <taxon>Plasmodium (Plasmodium)</taxon>
    </lineage>
</organism>
<feature type="compositionally biased region" description="Basic and acidic residues" evidence="1">
    <location>
        <begin position="117"/>
        <end position="133"/>
    </location>
</feature>
<feature type="compositionally biased region" description="Polar residues" evidence="1">
    <location>
        <begin position="141"/>
        <end position="153"/>
    </location>
</feature>
<feature type="compositionally biased region" description="Low complexity" evidence="1">
    <location>
        <begin position="48"/>
        <end position="58"/>
    </location>
</feature>
<dbReference type="OrthoDB" id="378291at2759"/>
<feature type="compositionally biased region" description="Polar residues" evidence="1">
    <location>
        <begin position="97"/>
        <end position="108"/>
    </location>
</feature>
<dbReference type="EMBL" id="KQ001665">
    <property type="protein sequence ID" value="KJP88081.1"/>
    <property type="molecule type" value="Genomic_DNA"/>
</dbReference>
<feature type="region of interest" description="Disordered" evidence="1">
    <location>
        <begin position="1"/>
        <end position="173"/>
    </location>
</feature>
<evidence type="ECO:0000313" key="3">
    <source>
        <dbReference type="Proteomes" id="UP000054561"/>
    </source>
</evidence>
<feature type="compositionally biased region" description="Basic and acidic residues" evidence="1">
    <location>
        <begin position="1074"/>
        <end position="1093"/>
    </location>
</feature>
<feature type="region of interest" description="Disordered" evidence="1">
    <location>
        <begin position="552"/>
        <end position="635"/>
    </location>
</feature>
<proteinExistence type="predicted"/>
<feature type="compositionally biased region" description="Basic and acidic residues" evidence="1">
    <location>
        <begin position="71"/>
        <end position="90"/>
    </location>
</feature>
<dbReference type="GeneID" id="24267509"/>
<feature type="region of interest" description="Disordered" evidence="1">
    <location>
        <begin position="1065"/>
        <end position="1180"/>
    </location>
</feature>
<protein>
    <submittedName>
        <fullName evidence="2">Uncharacterized protein</fullName>
    </submittedName>
</protein>
<dbReference type="RefSeq" id="XP_012335252.1">
    <property type="nucleotide sequence ID" value="XM_012479829.1"/>
</dbReference>
<feature type="compositionally biased region" description="Basic and acidic residues" evidence="1">
    <location>
        <begin position="29"/>
        <end position="47"/>
    </location>
</feature>
<dbReference type="Proteomes" id="UP000054561">
    <property type="component" value="Unassembled WGS sequence"/>
</dbReference>
<name>A0A0D9QQZ6_PLAFR</name>
<evidence type="ECO:0000313" key="2">
    <source>
        <dbReference type="EMBL" id="KJP88081.1"/>
    </source>
</evidence>
<evidence type="ECO:0000256" key="1">
    <source>
        <dbReference type="SAM" id="MobiDB-lite"/>
    </source>
</evidence>
<feature type="compositionally biased region" description="Basic residues" evidence="1">
    <location>
        <begin position="1170"/>
        <end position="1180"/>
    </location>
</feature>
<feature type="compositionally biased region" description="Low complexity" evidence="1">
    <location>
        <begin position="878"/>
        <end position="891"/>
    </location>
</feature>
<reference evidence="2 3" key="1">
    <citation type="submission" date="2014-03" db="EMBL/GenBank/DDBJ databases">
        <title>The Genome Sequence of Plasmodium fragile nilgiri.</title>
        <authorList>
            <consortium name="The Broad Institute Genomics Platform"/>
            <consortium name="The Broad Institute Genome Sequencing Center for Infectious Disease"/>
            <person name="Neafsey D."/>
            <person name="Duraisingh M."/>
            <person name="Young S.K."/>
            <person name="Zeng Q."/>
            <person name="Gargeya S."/>
            <person name="Abouelleil A."/>
            <person name="Alvarado L."/>
            <person name="Chapman S.B."/>
            <person name="Gainer-Dewar J."/>
            <person name="Goldberg J."/>
            <person name="Griggs A."/>
            <person name="Gujja S."/>
            <person name="Hansen M."/>
            <person name="Howarth C."/>
            <person name="Imamovic A."/>
            <person name="Larimer J."/>
            <person name="Pearson M."/>
            <person name="Poon T.W."/>
            <person name="Priest M."/>
            <person name="Roberts A."/>
            <person name="Saif S."/>
            <person name="Shea T."/>
            <person name="Sykes S."/>
            <person name="Wortman J."/>
            <person name="Nusbaum C."/>
            <person name="Birren B."/>
        </authorList>
    </citation>
    <scope>NUCLEOTIDE SEQUENCE [LARGE SCALE GENOMIC DNA]</scope>
    <source>
        <strain evidence="3">nilgiri</strain>
    </source>
</reference>
<feature type="compositionally biased region" description="Basic and acidic residues" evidence="1">
    <location>
        <begin position="592"/>
        <end position="635"/>
    </location>
</feature>
<accession>A0A0D9QQZ6</accession>
<feature type="compositionally biased region" description="Polar residues" evidence="1">
    <location>
        <begin position="1099"/>
        <end position="1110"/>
    </location>
</feature>
<feature type="compositionally biased region" description="Basic residues" evidence="1">
    <location>
        <begin position="1"/>
        <end position="13"/>
    </location>
</feature>
<sequence length="1387" mass="161430">MFSKRKVVKRNIRKVTGDDASNLNGPPNDEGKENSTQEETTVGRRISEVCVAQGEVVVPPVPEGGSATQEDDMHVREPPDEEKHEEEVYGRRVPQMESDSNGYCTNGKGSEEEEEESNHHQVEKRKGSDERTSLHPLLPHSQFQSASTHTQEATTKKGKGSRREMKKNEETRKVNKMNTSFHIYSDEENDCYVAIRKRKNVKRGIQSGSIQNASIHMGDSPDMVQAAKDVKDNPVDSDAELREPLPGGVSERDFFLRRYGVDLHQGGVNRTGQQQLLHDEEGNNLSNFEEGQTNIRTYTSTQRNETAPMEKNVFVYDPDEERYEDNPVDMNSLGGDPNENKYSYNKRERYAREEDHVEAHDTGERYPHVAVHRGEAGGKEDEEDYQDEEEKKLIERIKLKKQILRKKKKLSDRYSYLLEEDHEGGDPAGIDFSLGMTAQQLGGKNKMAAMWEGDDSPREEDLPGEDDLDVDDIYNYESLSEMKNRLIIKKNKSEEVNMFYGVVGGGETTERGHPHQIGSSTREYIKQMQEDEMINKIVDTKIISQLRREKRGLQQQGIFTPPDEGGTTDPLFDERSKQSDDQAELNLKKHSLHGDRFPVPRHDVPTANDTEGKKLNEQQKREQNGEEEEREKGRNVNFLKMEKRLNHDNYMDEEDWRNNAQSNDRAYQHENEILFSEIKRTFKKYGVCNTQLVEMYEYILDLFEEYKFLKDESGQVKSLEKNYKKKYMELEEIKRKRTKELVTCASFFRFFYHVMKFINAKSNLLDNALAESFEMDVTFFIVYQNLKLYLYREYYENYKLLFTKDYIYNSKYYKRKKEEDKNGLVKELVSDGVVPNCHYVHGSAPFIEHLINEVNHPNRFNDMRVHYMFDGYSSNYSTDSSSSDSGEATSDVMKNDQEHVERREQKRKEDKQKYFQTCKIKALKRRYLVAIGNIFKDVHSYFLNFKNAITYFYLLKLHNEDFYLTHNCKSLFDPIFFFFIKYELLFWDPLYQFTQTRNKKRKLLALIEEQIMGSQSEQMHDKFVQLYRNDAFANAHNILRRKKQVLSPGRNWTFADDTANSSYEVDEAASSVDGFRKDPSTENEIEHSTHSSESEDAFSFTSSSAAQGEISSLLEKSPMGEKSPIAYKSPMGEKSPIAYKSPMGEKSPIAYKSPMGEKSPTADKTPLEKTKKKYKPPKNHFHNNPSVKTFQWYKFMDELMYIYQVEDEKEVLKKVYDQIFNNKVHELVEAWNPLSLKQSYNLCVILAEYLLYNEDRTQVTDMVKEKINNCVFTFFEGYKNISSQKKKNIVLMRCLKILKSVRGILSLLSDDALHDFVKKIFYNFVLTNYDYSSKLHNLIVSAVVHIILSMGVPQESKFFEDMSSVLCGITDRMHSGDFDYGKFKVEN</sequence>
<feature type="compositionally biased region" description="Basic and acidic residues" evidence="1">
    <location>
        <begin position="161"/>
        <end position="173"/>
    </location>
</feature>
<feature type="compositionally biased region" description="Basic and acidic residues" evidence="1">
    <location>
        <begin position="893"/>
        <end position="908"/>
    </location>
</feature>
<keyword evidence="3" id="KW-1185">Reference proteome</keyword>
<dbReference type="OMA" id="KFMDELM"/>
<gene>
    <name evidence="2" type="ORF">AK88_02195</name>
</gene>
<dbReference type="VEuPathDB" id="PlasmoDB:AK88_02195"/>
<feature type="region of interest" description="Disordered" evidence="1">
    <location>
        <begin position="878"/>
        <end position="908"/>
    </location>
</feature>